<evidence type="ECO:0000256" key="1">
    <source>
        <dbReference type="SAM" id="Phobius"/>
    </source>
</evidence>
<dbReference type="OrthoDB" id="2930450at2"/>
<feature type="transmembrane region" description="Helical" evidence="1">
    <location>
        <begin position="34"/>
        <end position="54"/>
    </location>
</feature>
<dbReference type="InterPro" id="IPR004761">
    <property type="entry name" value="Spore_GerAB"/>
</dbReference>
<dbReference type="RefSeq" id="WP_095264996.1">
    <property type="nucleotide sequence ID" value="NZ_NPBY01000030.1"/>
</dbReference>
<evidence type="ECO:0000313" key="2">
    <source>
        <dbReference type="EMBL" id="PAD77297.1"/>
    </source>
</evidence>
<keyword evidence="1" id="KW-1133">Transmembrane helix</keyword>
<evidence type="ECO:0008006" key="4">
    <source>
        <dbReference type="Google" id="ProtNLM"/>
    </source>
</evidence>
<feature type="transmembrane region" description="Helical" evidence="1">
    <location>
        <begin position="7"/>
        <end position="28"/>
    </location>
</feature>
<organism evidence="2 3">
    <name type="scientific">Paenibacillus campinasensis</name>
    <dbReference type="NCBI Taxonomy" id="66347"/>
    <lineage>
        <taxon>Bacteria</taxon>
        <taxon>Bacillati</taxon>
        <taxon>Bacillota</taxon>
        <taxon>Bacilli</taxon>
        <taxon>Bacillales</taxon>
        <taxon>Paenibacillaceae</taxon>
        <taxon>Paenibacillus</taxon>
    </lineage>
</organism>
<keyword evidence="1" id="KW-0472">Membrane</keyword>
<dbReference type="EMBL" id="NPBY01000030">
    <property type="protein sequence ID" value="PAD77297.1"/>
    <property type="molecule type" value="Genomic_DNA"/>
</dbReference>
<sequence length="371" mass="42086">MVRNKYFYYLFLLNASINLINFVPGIMLDDRFDGGMMSILLSIPIGAGLLYLFAKLIAKFPGEGLPEILYSTLPGWLAAPMLIVAAAVWYFSSVITLISFTDITDRYINPDIATYLILGGFIVVVGLAARLDSESILYALEMVLYMAVPLIVYMSWRALSSPFFSYDSVRQIITYTWNPPTYQTMAAATYVFTGYINMVVFNRVFHKFRMRHIILIIMMSIATLAVSMLGPIGFLGTIGAGEHEYPAFAAMDSLRIRYFIIERMIYVFYFVYMTLSLLNSIVHWHVSKELIIGVFGFKGSPSPKGDKKRRRAEWWIIGVFSLIVLVISGAINQYMLKDMAIVFVDSRFAGEFVLIGTLIYAAVKRKRRKKA</sequence>
<dbReference type="AlphaFoldDB" id="A0A268EVZ1"/>
<accession>A0A268EVZ1</accession>
<feature type="transmembrane region" description="Helical" evidence="1">
    <location>
        <begin position="213"/>
        <end position="236"/>
    </location>
</feature>
<feature type="transmembrane region" description="Helical" evidence="1">
    <location>
        <begin position="136"/>
        <end position="156"/>
    </location>
</feature>
<name>A0A268EVZ1_9BACL</name>
<proteinExistence type="predicted"/>
<gene>
    <name evidence="2" type="ORF">CHH67_09820</name>
</gene>
<dbReference type="GO" id="GO:0009847">
    <property type="term" value="P:spore germination"/>
    <property type="evidence" value="ECO:0007669"/>
    <property type="project" value="InterPro"/>
</dbReference>
<feature type="transmembrane region" description="Helical" evidence="1">
    <location>
        <begin position="340"/>
        <end position="363"/>
    </location>
</feature>
<dbReference type="GO" id="GO:0016020">
    <property type="term" value="C:membrane"/>
    <property type="evidence" value="ECO:0007669"/>
    <property type="project" value="InterPro"/>
</dbReference>
<comment type="caution">
    <text evidence="2">The sequence shown here is derived from an EMBL/GenBank/DDBJ whole genome shotgun (WGS) entry which is preliminary data.</text>
</comment>
<dbReference type="Pfam" id="PF03845">
    <property type="entry name" value="Spore_permease"/>
    <property type="match status" value="1"/>
</dbReference>
<evidence type="ECO:0000313" key="3">
    <source>
        <dbReference type="Proteomes" id="UP000215596"/>
    </source>
</evidence>
<protein>
    <recommendedName>
        <fullName evidence="4">GerAB/ArcD/ProY family transporter</fullName>
    </recommendedName>
</protein>
<keyword evidence="1" id="KW-0812">Transmembrane</keyword>
<feature type="transmembrane region" description="Helical" evidence="1">
    <location>
        <begin position="314"/>
        <end position="334"/>
    </location>
</feature>
<feature type="transmembrane region" description="Helical" evidence="1">
    <location>
        <begin position="182"/>
        <end position="201"/>
    </location>
</feature>
<dbReference type="Proteomes" id="UP000215596">
    <property type="component" value="Unassembled WGS sequence"/>
</dbReference>
<feature type="transmembrane region" description="Helical" evidence="1">
    <location>
        <begin position="256"/>
        <end position="278"/>
    </location>
</feature>
<reference evidence="2 3" key="1">
    <citation type="submission" date="2017-07" db="EMBL/GenBank/DDBJ databases">
        <title>Isolation and whole genome analysis of endospore-forming bacteria from heroin.</title>
        <authorList>
            <person name="Kalinowski J."/>
            <person name="Ahrens B."/>
            <person name="Al-Dilaimi A."/>
            <person name="Winkler A."/>
            <person name="Wibberg D."/>
            <person name="Schleenbecker U."/>
            <person name="Ruckert C."/>
            <person name="Wolfel R."/>
            <person name="Grass G."/>
        </authorList>
    </citation>
    <scope>NUCLEOTIDE SEQUENCE [LARGE SCALE GENOMIC DNA]</scope>
    <source>
        <strain evidence="2 3">7537-G1</strain>
    </source>
</reference>
<feature type="transmembrane region" description="Helical" evidence="1">
    <location>
        <begin position="112"/>
        <end position="129"/>
    </location>
</feature>
<feature type="transmembrane region" description="Helical" evidence="1">
    <location>
        <begin position="75"/>
        <end position="100"/>
    </location>
</feature>